<keyword evidence="6" id="KW-0411">Iron-sulfur</keyword>
<evidence type="ECO:0000256" key="6">
    <source>
        <dbReference type="ARBA" id="ARBA00023014"/>
    </source>
</evidence>
<comment type="caution">
    <text evidence="11">The sequence shown here is derived from an EMBL/GenBank/DDBJ whole genome shotgun (WGS) entry which is preliminary data.</text>
</comment>
<evidence type="ECO:0000313" key="12">
    <source>
        <dbReference type="Proteomes" id="UP001229421"/>
    </source>
</evidence>
<feature type="compositionally biased region" description="Basic residues" evidence="9">
    <location>
        <begin position="99"/>
        <end position="110"/>
    </location>
</feature>
<dbReference type="GO" id="GO:0046872">
    <property type="term" value="F:metal ion binding"/>
    <property type="evidence" value="ECO:0007669"/>
    <property type="project" value="UniProtKB-KW"/>
</dbReference>
<evidence type="ECO:0000256" key="8">
    <source>
        <dbReference type="ARBA" id="ARBA00023242"/>
    </source>
</evidence>
<reference evidence="11" key="1">
    <citation type="journal article" date="2023" name="bioRxiv">
        <title>Improved chromosome-level genome assembly for marigold (Tagetes erecta).</title>
        <authorList>
            <person name="Jiang F."/>
            <person name="Yuan L."/>
            <person name="Wang S."/>
            <person name="Wang H."/>
            <person name="Xu D."/>
            <person name="Wang A."/>
            <person name="Fan W."/>
        </authorList>
    </citation>
    <scope>NUCLEOTIDE SEQUENCE</scope>
    <source>
        <strain evidence="11">WSJ</strain>
        <tissue evidence="11">Leaf</tissue>
    </source>
</reference>
<dbReference type="GO" id="GO:0005634">
    <property type="term" value="C:nucleus"/>
    <property type="evidence" value="ECO:0007669"/>
    <property type="project" value="UniProtKB-SubCell"/>
</dbReference>
<sequence>MIYTEKCVMNEMCEFPADIIDELEEVFVVDGKDLKSTTGVQDDTSCVQEETIKSSSEHDGMKTHGVDESQDGIGSIPTPFKTKETRKRRNDGNDINKKPSQRQRMKKHRPKIFDNSKPKKVPKAQTPRAPKSKPKTPKPATPTWEQERRMQSRKEIFTASISCHTEDFRHDVQEASRSSIVIGSSKRFLDFDGGHFDKEPQSHEEPLVHGFQKLNSFLGKIVTSKRNTPRRSKFLNKNLKSSDKLLGDNNKQQHDQDIILTRNQEQVDTKGRKYVNFYQRRKKINSNSSNPAPTLQVYRRLYRGNQCLQYSKKCGPNFPKLFKKQRTPIKKVNIKINHWYIIADERHKSLVKRSHRKHTQATRENVQNRVNKSKYKKRVVKPNPYTDEFLPVFLHPPRRKRSIRHTHLRESAKYFPYDFEYYLLCQGESSLQITKCLSLQEVPVQRINSFTSPLQKFERFDNSIGNPNWLQLQEVVVLEGQSLLPNQQDILHTKEDLNEFNASEVEHLIWKIASLDINEQCKELVVRECNQLVVRDENVNGALLKVLPPKKGKMIPKVDLDNETLRVWKLLMENDESEPVEETNNVKEEWWEAQRNIFRGRVDSFIAKMHLIQGSRRFSPWKGSVTDSVVGVYLTQNVADHLSSSAFMSVAAKFPVKSRSEEVNDSFEVPNSQESVASNAPIYEGFSKDNEMHHDMSASYANVSDVSPTVEPNQIPLQVQDKPCVIEDSNTFRKLLEVEEVDYLKQFCRVGIDEVESSLNKSSIEGEEQSASVFNFPSSIETSAAKVDLNVSLCEASESEFIGQQKSDRVEEPQVATPICSLHYEVAFEQGDSANNHKESPLENKRKGKKKTKNEKNQEPKTDWEELRKTFCKCGEEEPNVNYRDAVDWDAVRRASVKKLAEIIVDRGMNNVIAGYIKDFLDRIYKEHGTLDLEWLRCIPPDKAKEFLLSIQGLGLKSVECVRLLTLHHNAFPVDTNVGRVATRLGWVPLQPLPDSVQIHLLNAYPMVDNIQKYLYPRLCTLDQKKLYELHYQLITFGKVFCTKRNPNCNACPMRAECRHYASAFASGRLALPGPNESSKETSIVPAGYEENHSMHGQLPSSFDLEVNNIDSSYHGQSQTHEPIIEVPPSPEPEVESVIGDIEDFCFESDDDEIPTIRLSTQEFRATLKETVDVSIPEADMSKALTAFSAEAANVRVPPKKFVAKSRTMHLVYELPDFHPSLAGFEEREPDDPTPYLLAVWFPEEIPNSLEYTRNRAYIAANNNLEETVKATILIPCRTATRGTFPLNGTYFQVNEVFADDETSDSPMDVPRRLLCHLPLRELGCGSSATSIFKALSTGAIQRLFWKGSICVRGFNRKTRQPRSLHRKFHLSTTAIAAENRKSGRDRS</sequence>
<feature type="compositionally biased region" description="Basic and acidic residues" evidence="9">
    <location>
        <begin position="50"/>
        <end position="67"/>
    </location>
</feature>
<dbReference type="GO" id="GO:0019104">
    <property type="term" value="F:DNA N-glycosylase activity"/>
    <property type="evidence" value="ECO:0007669"/>
    <property type="project" value="InterPro"/>
</dbReference>
<proteinExistence type="inferred from homology"/>
<dbReference type="GO" id="GO:0141166">
    <property type="term" value="P:chromosomal 5-methylcytosine DNA demethylation pathway"/>
    <property type="evidence" value="ECO:0007669"/>
    <property type="project" value="InterPro"/>
</dbReference>
<dbReference type="Gene3D" id="1.10.1670.10">
    <property type="entry name" value="Helix-hairpin-Helix base-excision DNA repair enzymes (C-terminal)"/>
    <property type="match status" value="1"/>
</dbReference>
<evidence type="ECO:0000256" key="2">
    <source>
        <dbReference type="ARBA" id="ARBA00004123"/>
    </source>
</evidence>
<organism evidence="11 12">
    <name type="scientific">Tagetes erecta</name>
    <name type="common">African marigold</name>
    <dbReference type="NCBI Taxonomy" id="13708"/>
    <lineage>
        <taxon>Eukaryota</taxon>
        <taxon>Viridiplantae</taxon>
        <taxon>Streptophyta</taxon>
        <taxon>Embryophyta</taxon>
        <taxon>Tracheophyta</taxon>
        <taxon>Spermatophyta</taxon>
        <taxon>Magnoliopsida</taxon>
        <taxon>eudicotyledons</taxon>
        <taxon>Gunneridae</taxon>
        <taxon>Pentapetalae</taxon>
        <taxon>asterids</taxon>
        <taxon>campanulids</taxon>
        <taxon>Asterales</taxon>
        <taxon>Asteraceae</taxon>
        <taxon>Asteroideae</taxon>
        <taxon>Heliantheae alliance</taxon>
        <taxon>Tageteae</taxon>
        <taxon>Tagetes</taxon>
    </lineage>
</organism>
<keyword evidence="7" id="KW-0238">DNA-binding</keyword>
<dbReference type="Pfam" id="PF15628">
    <property type="entry name" value="RRM_DME"/>
    <property type="match status" value="1"/>
</dbReference>
<feature type="domain" description="Demeter RRM-fold" evidence="10">
    <location>
        <begin position="1272"/>
        <end position="1371"/>
    </location>
</feature>
<comment type="cofactor">
    <cofactor evidence="1">
        <name>[4Fe-4S] cluster</name>
        <dbReference type="ChEBI" id="CHEBI:49883"/>
    </cofactor>
</comment>
<feature type="region of interest" description="Disordered" evidence="9">
    <location>
        <begin position="35"/>
        <end position="149"/>
    </location>
</feature>
<evidence type="ECO:0000313" key="11">
    <source>
        <dbReference type="EMBL" id="KAK1427189.1"/>
    </source>
</evidence>
<feature type="compositionally biased region" description="Polar residues" evidence="9">
    <location>
        <begin position="36"/>
        <end position="48"/>
    </location>
</feature>
<keyword evidence="12" id="KW-1185">Reference proteome</keyword>
<keyword evidence="5" id="KW-0408">Iron</keyword>
<accession>A0AAD8P025</accession>
<dbReference type="PANTHER" id="PTHR46213">
    <property type="entry name" value="TRANSCRIPTIONAL ACTIVATOR DEMETER"/>
    <property type="match status" value="1"/>
</dbReference>
<dbReference type="PANTHER" id="PTHR46213:SF13">
    <property type="entry name" value="DEMETER-LIKE PROTEIN 2-RELATED"/>
    <property type="match status" value="1"/>
</dbReference>
<evidence type="ECO:0000256" key="4">
    <source>
        <dbReference type="ARBA" id="ARBA00022723"/>
    </source>
</evidence>
<dbReference type="SMART" id="SM00525">
    <property type="entry name" value="FES"/>
    <property type="match status" value="1"/>
</dbReference>
<keyword evidence="8" id="KW-0539">Nucleus</keyword>
<evidence type="ECO:0000256" key="1">
    <source>
        <dbReference type="ARBA" id="ARBA00001966"/>
    </source>
</evidence>
<feature type="region of interest" description="Disordered" evidence="9">
    <location>
        <begin position="1114"/>
        <end position="1133"/>
    </location>
</feature>
<dbReference type="InterPro" id="IPR003265">
    <property type="entry name" value="HhH-GPD_domain"/>
</dbReference>
<evidence type="ECO:0000256" key="3">
    <source>
        <dbReference type="ARBA" id="ARBA00005646"/>
    </source>
</evidence>
<evidence type="ECO:0000256" key="7">
    <source>
        <dbReference type="ARBA" id="ARBA00023125"/>
    </source>
</evidence>
<dbReference type="EMBL" id="JAUHHV010000004">
    <property type="protein sequence ID" value="KAK1427189.1"/>
    <property type="molecule type" value="Genomic_DNA"/>
</dbReference>
<feature type="compositionally biased region" description="Basic and acidic residues" evidence="9">
    <location>
        <begin position="835"/>
        <end position="845"/>
    </location>
</feature>
<name>A0AAD8P025_TARER</name>
<dbReference type="GO" id="GO:0035514">
    <property type="term" value="F:DNA demethylase activity"/>
    <property type="evidence" value="ECO:0007669"/>
    <property type="project" value="InterPro"/>
</dbReference>
<evidence type="ECO:0000259" key="10">
    <source>
        <dbReference type="Pfam" id="PF15628"/>
    </source>
</evidence>
<dbReference type="InterPro" id="IPR028925">
    <property type="entry name" value="RRM_DME"/>
</dbReference>
<comment type="similarity">
    <text evidence="3">Belongs to the DNA glycosylase family. DEMETER subfamily.</text>
</comment>
<dbReference type="InterPro" id="IPR044811">
    <property type="entry name" value="DME/ROS1"/>
</dbReference>
<gene>
    <name evidence="11" type="ORF">QVD17_15872</name>
</gene>
<feature type="region of interest" description="Disordered" evidence="9">
    <location>
        <begin position="833"/>
        <end position="862"/>
    </location>
</feature>
<dbReference type="SUPFAM" id="SSF48150">
    <property type="entry name" value="DNA-glycosylase"/>
    <property type="match status" value="1"/>
</dbReference>
<dbReference type="InterPro" id="IPR011257">
    <property type="entry name" value="DNA_glycosylase"/>
</dbReference>
<dbReference type="InterPro" id="IPR003651">
    <property type="entry name" value="Endonuclease3_FeS-loop_motif"/>
</dbReference>
<evidence type="ECO:0000256" key="5">
    <source>
        <dbReference type="ARBA" id="ARBA00023004"/>
    </source>
</evidence>
<dbReference type="GO" id="GO:0006284">
    <property type="term" value="P:base-excision repair"/>
    <property type="evidence" value="ECO:0007669"/>
    <property type="project" value="InterPro"/>
</dbReference>
<dbReference type="GO" id="GO:0051539">
    <property type="term" value="F:4 iron, 4 sulfur cluster binding"/>
    <property type="evidence" value="ECO:0007669"/>
    <property type="project" value="InterPro"/>
</dbReference>
<dbReference type="Proteomes" id="UP001229421">
    <property type="component" value="Unassembled WGS sequence"/>
</dbReference>
<dbReference type="InterPro" id="IPR023170">
    <property type="entry name" value="HhH_base_excis_C"/>
</dbReference>
<dbReference type="GO" id="GO:0003677">
    <property type="term" value="F:DNA binding"/>
    <property type="evidence" value="ECO:0007669"/>
    <property type="project" value="UniProtKB-KW"/>
</dbReference>
<keyword evidence="4" id="KW-0479">Metal-binding</keyword>
<comment type="subcellular location">
    <subcellularLocation>
        <location evidence="2">Nucleus</location>
    </subcellularLocation>
</comment>
<dbReference type="CDD" id="cd00056">
    <property type="entry name" value="ENDO3c"/>
    <property type="match status" value="1"/>
</dbReference>
<evidence type="ECO:0000256" key="9">
    <source>
        <dbReference type="SAM" id="MobiDB-lite"/>
    </source>
</evidence>
<protein>
    <recommendedName>
        <fullName evidence="10">Demeter RRM-fold domain-containing protein</fullName>
    </recommendedName>
</protein>